<keyword evidence="1" id="KW-0813">Transport</keyword>
<keyword evidence="2" id="KW-0547">Nucleotide-binding</keyword>
<proteinExistence type="predicted"/>
<dbReference type="PANTHER" id="PTHR45772:SF3">
    <property type="entry name" value="ABC TRANSPORTER ATP-BINDING PROTEIN"/>
    <property type="match status" value="1"/>
</dbReference>
<evidence type="ECO:0000256" key="2">
    <source>
        <dbReference type="ARBA" id="ARBA00022741"/>
    </source>
</evidence>
<keyword evidence="3 5" id="KW-0067">ATP-binding</keyword>
<organism evidence="5 6">
    <name type="scientific">Candidatus Segetimicrobium genomatis</name>
    <dbReference type="NCBI Taxonomy" id="2569760"/>
    <lineage>
        <taxon>Bacteria</taxon>
        <taxon>Bacillati</taxon>
        <taxon>Candidatus Sysuimicrobiota</taxon>
        <taxon>Candidatus Sysuimicrobiia</taxon>
        <taxon>Candidatus Sysuimicrobiales</taxon>
        <taxon>Candidatus Segetimicrobiaceae</taxon>
        <taxon>Candidatus Segetimicrobium</taxon>
    </lineage>
</organism>
<evidence type="ECO:0000313" key="6">
    <source>
        <dbReference type="Proteomes" id="UP000320393"/>
    </source>
</evidence>
<dbReference type="PANTHER" id="PTHR45772">
    <property type="entry name" value="CONSERVED COMPONENT OF ABC TRANSPORTER FOR NATURAL AMINO ACIDS-RELATED"/>
    <property type="match status" value="1"/>
</dbReference>
<accession>A0A537LTX5</accession>
<reference evidence="5 6" key="1">
    <citation type="journal article" date="2019" name="Nat. Microbiol.">
        <title>Mediterranean grassland soil C-N compound turnover is dependent on rainfall and depth, and is mediated by genomically divergent microorganisms.</title>
        <authorList>
            <person name="Diamond S."/>
            <person name="Andeer P.F."/>
            <person name="Li Z."/>
            <person name="Crits-Christoph A."/>
            <person name="Burstein D."/>
            <person name="Anantharaman K."/>
            <person name="Lane K.R."/>
            <person name="Thomas B.C."/>
            <person name="Pan C."/>
            <person name="Northen T.R."/>
            <person name="Banfield J.F."/>
        </authorList>
    </citation>
    <scope>NUCLEOTIDE SEQUENCE [LARGE SCALE GENOMIC DNA]</scope>
    <source>
        <strain evidence="5">NP_5</strain>
    </source>
</reference>
<dbReference type="EMBL" id="VBAM01000229">
    <property type="protein sequence ID" value="TMJ11450.1"/>
    <property type="molecule type" value="Genomic_DNA"/>
</dbReference>
<gene>
    <name evidence="5" type="ORF">E6H02_06925</name>
</gene>
<dbReference type="Gene3D" id="3.40.50.300">
    <property type="entry name" value="P-loop containing nucleotide triphosphate hydrolases"/>
    <property type="match status" value="1"/>
</dbReference>
<dbReference type="InterPro" id="IPR051120">
    <property type="entry name" value="ABC_AA/LPS_Transport"/>
</dbReference>
<sequence length="233" mass="25346">MPGTDVLETMGLTMDFRGFRALDDVDLRIAEGMIHAIIGPNGAGKTTLFNLLSGLLAPTQGRILFGGREITGRPPHQIAHLGIARSFQITSVFPHLTLLDNVRLALQAGTRLGYAFWRSDRVLDQFTDEAVQILTSVGLDRLANRPAAALPYGQKRALEIGLTLALRPRLLLLDEPTAGLSLEDVARIVEPIRQVARSRTVVLVEHNMGVVAALSQRITVLTRGRVLAEGTYA</sequence>
<dbReference type="SMART" id="SM00382">
    <property type="entry name" value="AAA"/>
    <property type="match status" value="1"/>
</dbReference>
<dbReference type="InterPro" id="IPR003439">
    <property type="entry name" value="ABC_transporter-like_ATP-bd"/>
</dbReference>
<evidence type="ECO:0000313" key="5">
    <source>
        <dbReference type="EMBL" id="TMJ11450.1"/>
    </source>
</evidence>
<dbReference type="InterPro" id="IPR027417">
    <property type="entry name" value="P-loop_NTPase"/>
</dbReference>
<dbReference type="InterPro" id="IPR003593">
    <property type="entry name" value="AAA+_ATPase"/>
</dbReference>
<dbReference type="PROSITE" id="PS50893">
    <property type="entry name" value="ABC_TRANSPORTER_2"/>
    <property type="match status" value="1"/>
</dbReference>
<evidence type="ECO:0000256" key="1">
    <source>
        <dbReference type="ARBA" id="ARBA00022448"/>
    </source>
</evidence>
<dbReference type="CDD" id="cd03219">
    <property type="entry name" value="ABC_Mj1267_LivG_branched"/>
    <property type="match status" value="1"/>
</dbReference>
<dbReference type="AlphaFoldDB" id="A0A537LTX5"/>
<comment type="caution">
    <text evidence="5">The sequence shown here is derived from an EMBL/GenBank/DDBJ whole genome shotgun (WGS) entry which is preliminary data.</text>
</comment>
<evidence type="ECO:0000259" key="4">
    <source>
        <dbReference type="PROSITE" id="PS50893"/>
    </source>
</evidence>
<dbReference type="SUPFAM" id="SSF52540">
    <property type="entry name" value="P-loop containing nucleoside triphosphate hydrolases"/>
    <property type="match status" value="1"/>
</dbReference>
<dbReference type="Proteomes" id="UP000320393">
    <property type="component" value="Unassembled WGS sequence"/>
</dbReference>
<feature type="non-terminal residue" evidence="5">
    <location>
        <position position="233"/>
    </location>
</feature>
<feature type="domain" description="ABC transporter" evidence="4">
    <location>
        <begin position="7"/>
        <end position="233"/>
    </location>
</feature>
<dbReference type="Pfam" id="PF00005">
    <property type="entry name" value="ABC_tran"/>
    <property type="match status" value="1"/>
</dbReference>
<dbReference type="GO" id="GO:0016887">
    <property type="term" value="F:ATP hydrolysis activity"/>
    <property type="evidence" value="ECO:0007669"/>
    <property type="project" value="InterPro"/>
</dbReference>
<dbReference type="GO" id="GO:0005524">
    <property type="term" value="F:ATP binding"/>
    <property type="evidence" value="ECO:0007669"/>
    <property type="project" value="UniProtKB-KW"/>
</dbReference>
<dbReference type="GO" id="GO:0005886">
    <property type="term" value="C:plasma membrane"/>
    <property type="evidence" value="ECO:0007669"/>
    <property type="project" value="TreeGrafter"/>
</dbReference>
<protein>
    <submittedName>
        <fullName evidence="5">ABC transporter ATP-binding protein</fullName>
    </submittedName>
</protein>
<evidence type="ECO:0000256" key="3">
    <source>
        <dbReference type="ARBA" id="ARBA00022840"/>
    </source>
</evidence>
<name>A0A537LTX5_9BACT</name>